<evidence type="ECO:0000256" key="3">
    <source>
        <dbReference type="SAM" id="MobiDB-lite"/>
    </source>
</evidence>
<feature type="compositionally biased region" description="Basic and acidic residues" evidence="3">
    <location>
        <begin position="676"/>
        <end position="713"/>
    </location>
</feature>
<dbReference type="Pfam" id="PF15266">
    <property type="entry name" value="DUF4594"/>
    <property type="match status" value="1"/>
</dbReference>
<name>A0ABD1KHL0_9TELE</name>
<evidence type="ECO:0000256" key="2">
    <source>
        <dbReference type="ARBA" id="ARBA00023054"/>
    </source>
</evidence>
<feature type="compositionally biased region" description="Low complexity" evidence="3">
    <location>
        <begin position="539"/>
        <end position="555"/>
    </location>
</feature>
<feature type="compositionally biased region" description="Basic and acidic residues" evidence="3">
    <location>
        <begin position="322"/>
        <end position="332"/>
    </location>
</feature>
<dbReference type="PANTHER" id="PTHR15635:SF10">
    <property type="entry name" value="COILED-COIL DOMAIN-CONTAINING PROTEIN 9B"/>
    <property type="match status" value="1"/>
</dbReference>
<evidence type="ECO:0000313" key="4">
    <source>
        <dbReference type="EMBL" id="KAL2098677.1"/>
    </source>
</evidence>
<feature type="compositionally biased region" description="Basic residues" evidence="3">
    <location>
        <begin position="386"/>
        <end position="396"/>
    </location>
</feature>
<organism evidence="4 5">
    <name type="scientific">Coilia grayii</name>
    <name type="common">Gray's grenadier anchovy</name>
    <dbReference type="NCBI Taxonomy" id="363190"/>
    <lineage>
        <taxon>Eukaryota</taxon>
        <taxon>Metazoa</taxon>
        <taxon>Chordata</taxon>
        <taxon>Craniata</taxon>
        <taxon>Vertebrata</taxon>
        <taxon>Euteleostomi</taxon>
        <taxon>Actinopterygii</taxon>
        <taxon>Neopterygii</taxon>
        <taxon>Teleostei</taxon>
        <taxon>Clupei</taxon>
        <taxon>Clupeiformes</taxon>
        <taxon>Clupeoidei</taxon>
        <taxon>Engraulidae</taxon>
        <taxon>Coilinae</taxon>
        <taxon>Coilia</taxon>
    </lineage>
</organism>
<reference evidence="4 5" key="1">
    <citation type="submission" date="2024-09" db="EMBL/GenBank/DDBJ databases">
        <title>A chromosome-level genome assembly of Gray's grenadier anchovy, Coilia grayii.</title>
        <authorList>
            <person name="Fu Z."/>
        </authorList>
    </citation>
    <scope>NUCLEOTIDE SEQUENCE [LARGE SCALE GENOMIC DNA]</scope>
    <source>
        <strain evidence="4">G4</strain>
        <tissue evidence="4">Muscle</tissue>
    </source>
</reference>
<keyword evidence="5" id="KW-1185">Reference proteome</keyword>
<sequence length="867" mass="92825">MPISIPKFILQKHGPQAASPGAAEARAPGSLSGSCRSTGPWQPLRELQKHGPQAASPGASEARAPGSLSGSFRSTGPWQPLRELQKHGPQAASPGAAEARAPGSLSGGLITASPFQPPTGALSTAFEDTVVLFTSMSPVLQTAPVGPDLMKQRDEELDKKIEALRRKNEALMKRYQEVEEDKKKAEQEGMALQSRKSEDLSITINKTTSQEPRVVTKRPGSGGSTPQDKSPRGGGGGGGGGEAADGGPNHFGMGRGKRRQLFVTMVGNNKGTRVVSESAEPPPQRPGGRKSSAEEEEEERSEPSRRGKHAQPRKRSSQTQEDGGRPEGKAAGEDGYWLSECDPYYQDAVWPEPQPQADLTIPTSREEQQEYLRWKAEREQIDRERVARHKNAKGQWRRAWDLDKPQLVFSDKPPGESERQHSTRAGRGSRRGHSKSAGEPQGPQGRGRERKGKNAPAVVGSKAKGKDRLTGRARRWDVKDTDEDKQASETSLEEFLEELDALCDPDNPSTESEVSQNSDGTAPGAADSGNETVTISHEANQANDAASAGASPAGDIDAEGQESVQNAPSPKGPEKKVRFSSELVQGARIQKNPRAVTVENKGSLLKAASAQVKTDAGAGAEPKHTTEQQPPPPPQQQQQQQQQEDAGREHQEEQDTHDVRPTGTEGCGSAASPQHAQEEKAEGKTEEDVKVTDDEQKETELEKEKAKQPEGEAQKPPLSTASETTEAVERASTTIETETGAPTQPDQCPASQQAATIQAANTLAQNTHTTNTQSPAQQAPNAESLNTQSVDTQAPNTESPTTQATTTEATSTQKPAHQGPEHTKTSTSRATEELIDSSLSVLSLDTGDTHPDHVTSTEKAREDGKVV</sequence>
<feature type="region of interest" description="Disordered" evidence="3">
    <location>
        <begin position="176"/>
        <end position="867"/>
    </location>
</feature>
<feature type="compositionally biased region" description="Basic and acidic residues" evidence="3">
    <location>
        <begin position="464"/>
        <end position="487"/>
    </location>
</feature>
<feature type="compositionally biased region" description="Acidic residues" evidence="3">
    <location>
        <begin position="491"/>
        <end position="503"/>
    </location>
</feature>
<feature type="region of interest" description="Disordered" evidence="3">
    <location>
        <begin position="1"/>
        <end position="121"/>
    </location>
</feature>
<feature type="compositionally biased region" description="Low complexity" evidence="3">
    <location>
        <begin position="797"/>
        <end position="813"/>
    </location>
</feature>
<feature type="compositionally biased region" description="Polar residues" evidence="3">
    <location>
        <begin position="68"/>
        <end position="77"/>
    </location>
</feature>
<dbReference type="InterPro" id="IPR029336">
    <property type="entry name" value="DUF4594"/>
</dbReference>
<keyword evidence="1" id="KW-0597">Phosphoprotein</keyword>
<dbReference type="Proteomes" id="UP001591681">
    <property type="component" value="Unassembled WGS sequence"/>
</dbReference>
<feature type="compositionally biased region" description="Basic and acidic residues" evidence="3">
    <location>
        <begin position="176"/>
        <end position="187"/>
    </location>
</feature>
<evidence type="ECO:0008006" key="6">
    <source>
        <dbReference type="Google" id="ProtNLM"/>
    </source>
</evidence>
<feature type="compositionally biased region" description="Low complexity" evidence="3">
    <location>
        <begin position="88"/>
        <end position="103"/>
    </location>
</feature>
<accession>A0ABD1KHL0</accession>
<dbReference type="AlphaFoldDB" id="A0ABD1KHL0"/>
<feature type="compositionally biased region" description="Polar residues" evidence="3">
    <location>
        <begin position="717"/>
        <end position="796"/>
    </location>
</feature>
<feature type="compositionally biased region" description="Polar residues" evidence="3">
    <location>
        <begin position="507"/>
        <end position="520"/>
    </location>
</feature>
<gene>
    <name evidence="4" type="ORF">ACEWY4_005157</name>
</gene>
<comment type="caution">
    <text evidence="4">The sequence shown here is derived from an EMBL/GenBank/DDBJ whole genome shotgun (WGS) entry which is preliminary data.</text>
</comment>
<feature type="compositionally biased region" description="Low complexity" evidence="3">
    <location>
        <begin position="14"/>
        <end position="29"/>
    </location>
</feature>
<protein>
    <recommendedName>
        <fullName evidence="6">Coiled-coil domain-containing protein 9B</fullName>
    </recommendedName>
</protein>
<proteinExistence type="predicted"/>
<feature type="compositionally biased region" description="Basic and acidic residues" evidence="3">
    <location>
        <begin position="847"/>
        <end position="867"/>
    </location>
</feature>
<evidence type="ECO:0000256" key="1">
    <source>
        <dbReference type="ARBA" id="ARBA00022553"/>
    </source>
</evidence>
<dbReference type="EMBL" id="JBHFQA010000005">
    <property type="protein sequence ID" value="KAL2098677.1"/>
    <property type="molecule type" value="Genomic_DNA"/>
</dbReference>
<feature type="compositionally biased region" description="Basic residues" evidence="3">
    <location>
        <begin position="306"/>
        <end position="316"/>
    </location>
</feature>
<dbReference type="PANTHER" id="PTHR15635">
    <property type="entry name" value="COILED-COIL DOMAIN CONTAINING PROTEIN 9"/>
    <property type="match status" value="1"/>
</dbReference>
<feature type="compositionally biased region" description="Basic residues" evidence="3">
    <location>
        <begin position="422"/>
        <end position="434"/>
    </location>
</feature>
<feature type="compositionally biased region" description="Polar residues" evidence="3">
    <location>
        <begin position="529"/>
        <end position="538"/>
    </location>
</feature>
<feature type="compositionally biased region" description="Low complexity" evidence="3">
    <location>
        <begin position="836"/>
        <end position="845"/>
    </location>
</feature>
<keyword evidence="2" id="KW-0175">Coiled coil</keyword>
<feature type="compositionally biased region" description="Polar residues" evidence="3">
    <location>
        <begin position="31"/>
        <end position="40"/>
    </location>
</feature>
<feature type="compositionally biased region" description="Basic and acidic residues" evidence="3">
    <location>
        <begin position="645"/>
        <end position="660"/>
    </location>
</feature>
<feature type="compositionally biased region" description="Basic and acidic residues" evidence="3">
    <location>
        <begin position="364"/>
        <end position="385"/>
    </location>
</feature>
<feature type="compositionally biased region" description="Gly residues" evidence="3">
    <location>
        <begin position="232"/>
        <end position="244"/>
    </location>
</feature>
<feature type="compositionally biased region" description="Polar residues" evidence="3">
    <location>
        <begin position="200"/>
        <end position="211"/>
    </location>
</feature>
<evidence type="ECO:0000313" key="5">
    <source>
        <dbReference type="Proteomes" id="UP001591681"/>
    </source>
</evidence>